<evidence type="ECO:0000256" key="3">
    <source>
        <dbReference type="ARBA" id="ARBA00022691"/>
    </source>
</evidence>
<dbReference type="SFLD" id="SFLDS00029">
    <property type="entry name" value="Radical_SAM"/>
    <property type="match status" value="1"/>
</dbReference>
<evidence type="ECO:0000256" key="4">
    <source>
        <dbReference type="ARBA" id="ARBA00022723"/>
    </source>
</evidence>
<proteinExistence type="predicted"/>
<dbReference type="EMBL" id="JAZDRP010000003">
    <property type="protein sequence ID" value="MEE2525693.1"/>
    <property type="molecule type" value="Genomic_DNA"/>
</dbReference>
<dbReference type="InterPro" id="IPR012840">
    <property type="entry name" value="NrdG2"/>
</dbReference>
<dbReference type="SFLD" id="SFLDG01094">
    <property type="entry name" value="Uncharacterised_Radical_SAM_Su"/>
    <property type="match status" value="1"/>
</dbReference>
<evidence type="ECO:0000313" key="8">
    <source>
        <dbReference type="EMBL" id="MEE2525693.1"/>
    </source>
</evidence>
<keyword evidence="6" id="KW-0411">Iron-sulfur</keyword>
<dbReference type="RefSeq" id="WP_330198357.1">
    <property type="nucleotide sequence ID" value="NZ_JAZDRP010000003.1"/>
</dbReference>
<dbReference type="PROSITE" id="PS51918">
    <property type="entry name" value="RADICAL_SAM"/>
    <property type="match status" value="1"/>
</dbReference>
<gene>
    <name evidence="8" type="ORF">V0U79_04890</name>
</gene>
<keyword evidence="4" id="KW-0479">Metal-binding</keyword>
<accession>A0ABU7LP54</accession>
<evidence type="ECO:0000256" key="1">
    <source>
        <dbReference type="ARBA" id="ARBA00001966"/>
    </source>
</evidence>
<evidence type="ECO:0000259" key="7">
    <source>
        <dbReference type="PROSITE" id="PS51918"/>
    </source>
</evidence>
<dbReference type="SUPFAM" id="SSF102114">
    <property type="entry name" value="Radical SAM enzymes"/>
    <property type="match status" value="1"/>
</dbReference>
<dbReference type="InterPro" id="IPR058240">
    <property type="entry name" value="rSAM_sf"/>
</dbReference>
<evidence type="ECO:0000256" key="5">
    <source>
        <dbReference type="ARBA" id="ARBA00023004"/>
    </source>
</evidence>
<dbReference type="Gene3D" id="3.20.20.70">
    <property type="entry name" value="Aldolase class I"/>
    <property type="match status" value="1"/>
</dbReference>
<sequence length="240" mass="26093">MNIHAAATPPDALTGLRIGGFQPFTTLDFPGRMAAVVFLQGCPLRCVYCHNPELIPPGRSTAISWAAVRQKLERRRGLLQAIVFSGGEPLVQSRLPEALRQAREMGFATGLHTTGVLPGRLARLEGLLDWVGFDIKAPFGRYCSVTGVDGSGLRARESLDHLTAWGIPFEIRVTVWPDLIGSAEIIEIADQAQSRSCRDFVLQECRDPSSGLALGGPVFSDAALLDELEARFPGFKVRRA</sequence>
<dbReference type="PANTHER" id="PTHR30352:SF13">
    <property type="entry name" value="GLYCYL-RADICAL ENZYME ACTIVATING ENZYME YJJW-RELATED"/>
    <property type="match status" value="1"/>
</dbReference>
<evidence type="ECO:0000256" key="2">
    <source>
        <dbReference type="ARBA" id="ARBA00022485"/>
    </source>
</evidence>
<keyword evidence="3" id="KW-0949">S-adenosyl-L-methionine</keyword>
<dbReference type="NCBIfam" id="TIGR02495">
    <property type="entry name" value="NrdG2"/>
    <property type="match status" value="1"/>
</dbReference>
<dbReference type="InterPro" id="IPR013785">
    <property type="entry name" value="Aldolase_TIM"/>
</dbReference>
<dbReference type="InterPro" id="IPR007197">
    <property type="entry name" value="rSAM"/>
</dbReference>
<dbReference type="CDD" id="cd01335">
    <property type="entry name" value="Radical_SAM"/>
    <property type="match status" value="1"/>
</dbReference>
<feature type="domain" description="Radical SAM core" evidence="7">
    <location>
        <begin position="28"/>
        <end position="240"/>
    </location>
</feature>
<reference evidence="8 9" key="1">
    <citation type="submission" date="2024-01" db="EMBL/GenBank/DDBJ databases">
        <title>Hyphobacterium bacterium isolated from marine sediment.</title>
        <authorList>
            <person name="Zhao S."/>
        </authorList>
    </citation>
    <scope>NUCLEOTIDE SEQUENCE [LARGE SCALE GENOMIC DNA]</scope>
    <source>
        <strain evidence="9">HN65</strain>
    </source>
</reference>
<organism evidence="8 9">
    <name type="scientific">Hyphobacterium lacteum</name>
    <dbReference type="NCBI Taxonomy" id="3116575"/>
    <lineage>
        <taxon>Bacteria</taxon>
        <taxon>Pseudomonadati</taxon>
        <taxon>Pseudomonadota</taxon>
        <taxon>Alphaproteobacteria</taxon>
        <taxon>Maricaulales</taxon>
        <taxon>Maricaulaceae</taxon>
        <taxon>Hyphobacterium</taxon>
    </lineage>
</organism>
<dbReference type="InterPro" id="IPR034457">
    <property type="entry name" value="Organic_radical-activating"/>
</dbReference>
<protein>
    <submittedName>
        <fullName evidence="8">Anaerobic ribonucleoside-triphosphate reductase activating protein</fullName>
    </submittedName>
</protein>
<dbReference type="Proteomes" id="UP001354971">
    <property type="component" value="Unassembled WGS sequence"/>
</dbReference>
<comment type="caution">
    <text evidence="8">The sequence shown here is derived from an EMBL/GenBank/DDBJ whole genome shotgun (WGS) entry which is preliminary data.</text>
</comment>
<keyword evidence="2" id="KW-0004">4Fe-4S</keyword>
<evidence type="ECO:0000313" key="9">
    <source>
        <dbReference type="Proteomes" id="UP001354971"/>
    </source>
</evidence>
<keyword evidence="9" id="KW-1185">Reference proteome</keyword>
<name>A0ABU7LP54_9PROT</name>
<comment type="cofactor">
    <cofactor evidence="1">
        <name>[4Fe-4S] cluster</name>
        <dbReference type="ChEBI" id="CHEBI:49883"/>
    </cofactor>
</comment>
<keyword evidence="5" id="KW-0408">Iron</keyword>
<dbReference type="Pfam" id="PF04055">
    <property type="entry name" value="Radical_SAM"/>
    <property type="match status" value="1"/>
</dbReference>
<evidence type="ECO:0000256" key="6">
    <source>
        <dbReference type="ARBA" id="ARBA00023014"/>
    </source>
</evidence>
<dbReference type="PANTHER" id="PTHR30352">
    <property type="entry name" value="PYRUVATE FORMATE-LYASE-ACTIVATING ENZYME"/>
    <property type="match status" value="1"/>
</dbReference>